<reference evidence="2" key="1">
    <citation type="submission" date="2022-03" db="EMBL/GenBank/DDBJ databases">
        <authorList>
            <person name="Tunstrom K."/>
        </authorList>
    </citation>
    <scope>NUCLEOTIDE SEQUENCE</scope>
</reference>
<protein>
    <submittedName>
        <fullName evidence="2">Uncharacterized protein</fullName>
    </submittedName>
</protein>
<feature type="region of interest" description="Disordered" evidence="1">
    <location>
        <begin position="1"/>
        <end position="34"/>
    </location>
</feature>
<keyword evidence="3" id="KW-1185">Reference proteome</keyword>
<comment type="caution">
    <text evidence="2">The sequence shown here is derived from an EMBL/GenBank/DDBJ whole genome shotgun (WGS) entry which is preliminary data.</text>
</comment>
<dbReference type="Proteomes" id="UP001153954">
    <property type="component" value="Unassembled WGS sequence"/>
</dbReference>
<dbReference type="AlphaFoldDB" id="A0AAU9U6Y3"/>
<dbReference type="EMBL" id="CAKOGL010000015">
    <property type="protein sequence ID" value="CAH2095296.1"/>
    <property type="molecule type" value="Genomic_DNA"/>
</dbReference>
<organism evidence="2 3">
    <name type="scientific">Euphydryas editha</name>
    <name type="common">Edith's checkerspot</name>
    <dbReference type="NCBI Taxonomy" id="104508"/>
    <lineage>
        <taxon>Eukaryota</taxon>
        <taxon>Metazoa</taxon>
        <taxon>Ecdysozoa</taxon>
        <taxon>Arthropoda</taxon>
        <taxon>Hexapoda</taxon>
        <taxon>Insecta</taxon>
        <taxon>Pterygota</taxon>
        <taxon>Neoptera</taxon>
        <taxon>Endopterygota</taxon>
        <taxon>Lepidoptera</taxon>
        <taxon>Glossata</taxon>
        <taxon>Ditrysia</taxon>
        <taxon>Papilionoidea</taxon>
        <taxon>Nymphalidae</taxon>
        <taxon>Nymphalinae</taxon>
        <taxon>Euphydryas</taxon>
    </lineage>
</organism>
<evidence type="ECO:0000313" key="2">
    <source>
        <dbReference type="EMBL" id="CAH2095296.1"/>
    </source>
</evidence>
<proteinExistence type="predicted"/>
<evidence type="ECO:0000313" key="3">
    <source>
        <dbReference type="Proteomes" id="UP001153954"/>
    </source>
</evidence>
<evidence type="ECO:0000256" key="1">
    <source>
        <dbReference type="SAM" id="MobiDB-lite"/>
    </source>
</evidence>
<gene>
    <name evidence="2" type="ORF">EEDITHA_LOCUS10768</name>
</gene>
<accession>A0AAU9U6Y3</accession>
<name>A0AAU9U6Y3_EUPED</name>
<sequence>MTQNMTQRHLVPVHSAAPGQGSDHAKGEAGGAKNHGFRALGGECLLQFEEEMKKIRWHILGLCEMLRKWEDTVTLESGQGQRRTKVR</sequence>